<dbReference type="Gene3D" id="3.90.226.10">
    <property type="entry name" value="2-enoyl-CoA Hydratase, Chain A, domain 1"/>
    <property type="match status" value="1"/>
</dbReference>
<dbReference type="InterPro" id="IPR054898">
    <property type="entry name" value="EnCoAhydt_DpgD"/>
</dbReference>
<evidence type="ECO:0000313" key="4">
    <source>
        <dbReference type="EMBL" id="ORJ25487.1"/>
    </source>
</evidence>
<dbReference type="FunFam" id="3.90.226.10:FF:000009">
    <property type="entry name" value="Carnitinyl-CoA dehydratase"/>
    <property type="match status" value="1"/>
</dbReference>
<sequence length="270" mass="29991">MTKQDENPQAVQYQKRGRVAYITLNRPDVLNAMNLEMHRQLLAVWETVNQDADVWVVVLAGEGGRAFSVGQDLKELKLRYEAGEPPSSLGSGGRAGWPRFTERFDIHKPVIAKVDGYAFGGGFELALACDLIVATEESVFALPEAKLGLIQGAGGIFRLTRQMPLKQAMEMLLTGKRITAREALEFGLVNQVTTKENLDEAVNKLTQDILRCSPMAIQAIKNIAYESADKSLEQAFAAEYYAEQQRLQSLDLVEGVDAFLEKRDPVWCGR</sequence>
<keyword evidence="5" id="KW-1185">Reference proteome</keyword>
<keyword evidence="2" id="KW-0456">Lyase</keyword>
<dbReference type="SUPFAM" id="SSF52096">
    <property type="entry name" value="ClpP/crotonase"/>
    <property type="match status" value="1"/>
</dbReference>
<comment type="similarity">
    <text evidence="1 3">Belongs to the enoyl-CoA hydratase/isomerase family.</text>
</comment>
<dbReference type="GO" id="GO:0006635">
    <property type="term" value="P:fatty acid beta-oxidation"/>
    <property type="evidence" value="ECO:0007669"/>
    <property type="project" value="TreeGrafter"/>
</dbReference>
<dbReference type="InterPro" id="IPR018376">
    <property type="entry name" value="Enoyl-CoA_hyd/isom_CS"/>
</dbReference>
<dbReference type="PANTHER" id="PTHR11941">
    <property type="entry name" value="ENOYL-COA HYDRATASE-RELATED"/>
    <property type="match status" value="1"/>
</dbReference>
<dbReference type="InterPro" id="IPR001753">
    <property type="entry name" value="Enoyl-CoA_hydra/iso"/>
</dbReference>
<protein>
    <submittedName>
        <fullName evidence="4">Enoyl-CoA hydratase</fullName>
    </submittedName>
</protein>
<evidence type="ECO:0000256" key="1">
    <source>
        <dbReference type="ARBA" id="ARBA00005254"/>
    </source>
</evidence>
<dbReference type="PROSITE" id="PS00166">
    <property type="entry name" value="ENOYL_COA_HYDRATASE"/>
    <property type="match status" value="1"/>
</dbReference>
<dbReference type="AlphaFoldDB" id="A0A1X0WFC4"/>
<dbReference type="CDD" id="cd06558">
    <property type="entry name" value="crotonase-like"/>
    <property type="match status" value="1"/>
</dbReference>
<dbReference type="STRING" id="1646377.BS640_10820"/>
<evidence type="ECO:0000256" key="2">
    <source>
        <dbReference type="ARBA" id="ARBA00023239"/>
    </source>
</evidence>
<dbReference type="NCBIfam" id="NF042430">
    <property type="entry name" value="EnCoAhydt_DpgD"/>
    <property type="match status" value="1"/>
</dbReference>
<organism evidence="4 5">
    <name type="scientific">Rouxiella badensis</name>
    <dbReference type="NCBI Taxonomy" id="1646377"/>
    <lineage>
        <taxon>Bacteria</taxon>
        <taxon>Pseudomonadati</taxon>
        <taxon>Pseudomonadota</taxon>
        <taxon>Gammaproteobacteria</taxon>
        <taxon>Enterobacterales</taxon>
        <taxon>Yersiniaceae</taxon>
        <taxon>Rouxiella</taxon>
    </lineage>
</organism>
<evidence type="ECO:0000313" key="5">
    <source>
        <dbReference type="Proteomes" id="UP000192536"/>
    </source>
</evidence>
<dbReference type="InterPro" id="IPR029045">
    <property type="entry name" value="ClpP/crotonase-like_dom_sf"/>
</dbReference>
<dbReference type="EMBL" id="MRWE01000015">
    <property type="protein sequence ID" value="ORJ25487.1"/>
    <property type="molecule type" value="Genomic_DNA"/>
</dbReference>
<dbReference type="Proteomes" id="UP000192536">
    <property type="component" value="Unassembled WGS sequence"/>
</dbReference>
<proteinExistence type="inferred from homology"/>
<comment type="caution">
    <text evidence="4">The sequence shown here is derived from an EMBL/GenBank/DDBJ whole genome shotgun (WGS) entry which is preliminary data.</text>
</comment>
<dbReference type="GO" id="GO:0016829">
    <property type="term" value="F:lyase activity"/>
    <property type="evidence" value="ECO:0007669"/>
    <property type="project" value="UniProtKB-KW"/>
</dbReference>
<name>A0A1X0WFC4_9GAMM</name>
<dbReference type="PANTHER" id="PTHR11941:SF54">
    <property type="entry name" value="ENOYL-COA HYDRATASE, MITOCHONDRIAL"/>
    <property type="match status" value="1"/>
</dbReference>
<evidence type="ECO:0000256" key="3">
    <source>
        <dbReference type="RuleBase" id="RU003707"/>
    </source>
</evidence>
<gene>
    <name evidence="4" type="ORF">BS640_10820</name>
</gene>
<dbReference type="Pfam" id="PF00378">
    <property type="entry name" value="ECH_1"/>
    <property type="match status" value="1"/>
</dbReference>
<dbReference type="RefSeq" id="WP_017492694.1">
    <property type="nucleotide sequence ID" value="NZ_CAUQAZ010000156.1"/>
</dbReference>
<reference evidence="4 5" key="1">
    <citation type="journal article" date="2017" name="Int. J. Syst. Evol. Microbiol.">
        <title>Rouxiella badensis sp. nov. and Rouxiella silvae sp. nov. isolated from peat bog soil in Germany and emendation of the genus description.</title>
        <authorList>
            <person name="Le Fleche-Mateos A."/>
            <person name="Kugler J.H."/>
            <person name="Hansen S.H."/>
            <person name="Syldatk C."/>
            <person name="Hausmann R."/>
            <person name="Lomprez F."/>
            <person name="Vandenbogaert M."/>
            <person name="Manuguerra J.C."/>
            <person name="Grimont P.A."/>
        </authorList>
    </citation>
    <scope>NUCLEOTIDE SEQUENCE [LARGE SCALE GENOMIC DNA]</scope>
    <source>
        <strain evidence="4 5">DSM 100043</strain>
    </source>
</reference>
<accession>A0A1X0WFC4</accession>